<evidence type="ECO:0000256" key="4">
    <source>
        <dbReference type="ARBA" id="ARBA00022737"/>
    </source>
</evidence>
<feature type="compositionally biased region" description="Low complexity" evidence="8">
    <location>
        <begin position="442"/>
        <end position="456"/>
    </location>
</feature>
<dbReference type="Pfam" id="PF00240">
    <property type="entry name" value="ubiquitin"/>
    <property type="match status" value="1"/>
</dbReference>
<dbReference type="FunFam" id="1.10.10.790:FF:000001">
    <property type="entry name" value="Splicing factor 3a, subunit 1"/>
    <property type="match status" value="1"/>
</dbReference>
<feature type="domain" description="Ubiquitin-like" evidence="9">
    <location>
        <begin position="653"/>
        <end position="730"/>
    </location>
</feature>
<dbReference type="SMART" id="SM00213">
    <property type="entry name" value="UBQ"/>
    <property type="match status" value="1"/>
</dbReference>
<evidence type="ECO:0000256" key="2">
    <source>
        <dbReference type="ARBA" id="ARBA00022664"/>
    </source>
</evidence>
<feature type="region of interest" description="Disordered" evidence="8">
    <location>
        <begin position="358"/>
        <end position="386"/>
    </location>
</feature>
<evidence type="ECO:0000256" key="7">
    <source>
        <dbReference type="SAM" id="Coils"/>
    </source>
</evidence>
<dbReference type="PANTHER" id="PTHR15316:SF1">
    <property type="entry name" value="SPLICING FACTOR 3A SUBUNIT 1"/>
    <property type="match status" value="1"/>
</dbReference>
<dbReference type="GO" id="GO:0071004">
    <property type="term" value="C:U2-type prespliceosome"/>
    <property type="evidence" value="ECO:0007669"/>
    <property type="project" value="TreeGrafter"/>
</dbReference>
<dbReference type="Pfam" id="PF12230">
    <property type="entry name" value="PRP21_like_P"/>
    <property type="match status" value="1"/>
</dbReference>
<dbReference type="InterPro" id="IPR035967">
    <property type="entry name" value="SWAP/Surp_sf"/>
</dbReference>
<feature type="domain" description="SURP motif" evidence="10">
    <location>
        <begin position="176"/>
        <end position="218"/>
    </location>
</feature>
<dbReference type="InterPro" id="IPR045146">
    <property type="entry name" value="SF3A1"/>
</dbReference>
<evidence type="ECO:0000259" key="9">
    <source>
        <dbReference type="PROSITE" id="PS50053"/>
    </source>
</evidence>
<dbReference type="InterPro" id="IPR035563">
    <property type="entry name" value="SF3As1_ubi"/>
</dbReference>
<dbReference type="SUPFAM" id="SSF54236">
    <property type="entry name" value="Ubiquitin-like"/>
    <property type="match status" value="1"/>
</dbReference>
<evidence type="ECO:0000313" key="12">
    <source>
        <dbReference type="Proteomes" id="UP001344447"/>
    </source>
</evidence>
<dbReference type="PROSITE" id="PS50053">
    <property type="entry name" value="UBIQUITIN_2"/>
    <property type="match status" value="1"/>
</dbReference>
<protein>
    <recommendedName>
        <fullName evidence="13">Splicing factor 3A subunit 1</fullName>
    </recommendedName>
</protein>
<dbReference type="AlphaFoldDB" id="A0AAN7TTI0"/>
<dbReference type="Proteomes" id="UP001344447">
    <property type="component" value="Unassembled WGS sequence"/>
</dbReference>
<keyword evidence="4" id="KW-0677">Repeat</keyword>
<accession>A0AAN7TTI0</accession>
<feature type="coiled-coil region" evidence="7">
    <location>
        <begin position="256"/>
        <end position="283"/>
    </location>
</feature>
<organism evidence="11 12">
    <name type="scientific">Dictyostelium firmibasis</name>
    <dbReference type="NCBI Taxonomy" id="79012"/>
    <lineage>
        <taxon>Eukaryota</taxon>
        <taxon>Amoebozoa</taxon>
        <taxon>Evosea</taxon>
        <taxon>Eumycetozoa</taxon>
        <taxon>Dictyostelia</taxon>
        <taxon>Dictyosteliales</taxon>
        <taxon>Dictyosteliaceae</taxon>
        <taxon>Dictyostelium</taxon>
    </lineage>
</organism>
<evidence type="ECO:0000256" key="8">
    <source>
        <dbReference type="SAM" id="MobiDB-lite"/>
    </source>
</evidence>
<feature type="compositionally biased region" description="Low complexity" evidence="8">
    <location>
        <begin position="521"/>
        <end position="535"/>
    </location>
</feature>
<dbReference type="GO" id="GO:0005686">
    <property type="term" value="C:U2 snRNP"/>
    <property type="evidence" value="ECO:0007669"/>
    <property type="project" value="TreeGrafter"/>
</dbReference>
<evidence type="ECO:0000256" key="5">
    <source>
        <dbReference type="ARBA" id="ARBA00023187"/>
    </source>
</evidence>
<feature type="region of interest" description="Disordered" evidence="8">
    <location>
        <begin position="478"/>
        <end position="501"/>
    </location>
</feature>
<proteinExistence type="predicted"/>
<dbReference type="SMART" id="SM00648">
    <property type="entry name" value="SWAP"/>
    <property type="match status" value="2"/>
</dbReference>
<dbReference type="PROSITE" id="PS50128">
    <property type="entry name" value="SURP"/>
    <property type="match status" value="2"/>
</dbReference>
<feature type="region of interest" description="Disordered" evidence="8">
    <location>
        <begin position="76"/>
        <end position="134"/>
    </location>
</feature>
<feature type="region of interest" description="Disordered" evidence="8">
    <location>
        <begin position="521"/>
        <end position="547"/>
    </location>
</feature>
<comment type="subcellular location">
    <subcellularLocation>
        <location evidence="1">Nucleus</location>
    </subcellularLocation>
</comment>
<keyword evidence="7" id="KW-0175">Coiled coil</keyword>
<evidence type="ECO:0008006" key="13">
    <source>
        <dbReference type="Google" id="ProtNLM"/>
    </source>
</evidence>
<gene>
    <name evidence="11" type="ORF">RB653_010278</name>
</gene>
<feature type="compositionally biased region" description="Low complexity" evidence="8">
    <location>
        <begin position="76"/>
        <end position="103"/>
    </location>
</feature>
<keyword evidence="6" id="KW-0539">Nucleus</keyword>
<dbReference type="InterPro" id="IPR000626">
    <property type="entry name" value="Ubiquitin-like_dom"/>
</dbReference>
<feature type="compositionally biased region" description="Basic and acidic residues" evidence="8">
    <location>
        <begin position="478"/>
        <end position="487"/>
    </location>
</feature>
<feature type="region of interest" description="Disordered" evidence="8">
    <location>
        <begin position="315"/>
        <end position="345"/>
    </location>
</feature>
<keyword evidence="3" id="KW-0747">Spliceosome</keyword>
<evidence type="ECO:0000256" key="6">
    <source>
        <dbReference type="ARBA" id="ARBA00023242"/>
    </source>
</evidence>
<evidence type="ECO:0000313" key="11">
    <source>
        <dbReference type="EMBL" id="KAK5575023.1"/>
    </source>
</evidence>
<sequence>MANEIIAPSEGELKTIIDKTAAYAAKLGESFENKVKHREGHNVKFNFMKEGDQYYPYYRNKIVENKAKIQADAAAAATPKATITTATPSTTTTTSTPSTTTTSSPPPPTTTTSSTIVPVPQTNSTQQPHQQPISQQAVIEKLQPPPPPPKKEPTQPDPLLYILDVPDFMTPLELDTIRLTAQFIAKNGDSFFIELASREVKNSQFDFLKPTNHLYEWFRALVESYAQIIFPPQGLKDQLKSSYFSDKQTILERAMNRCEYNQLKEIEEQKKEEREDEEKTMIASIDWHDFVIVDTIEFNDDDLDDLPQPRTFDQLIAGDLPFGGSDFDDHDGHGSNGNGKGGQDMEMEVDMDMEMEMDDQDDNENDSASVTANAPAGSLPPKDQSKLKIVKDYQKSNAPIKSNAPVKLTQLCQFCKQEIPLDEMQEHMRIELIQKQQRDSRLSGGSNSNNLTNTLTQDDDIARNLQSFASKRVDIFGETESSKKQEDQPSQAPKVIWDGHSGSIPKVQAAQQAAQQKAAAAAQASQQQQQQQLQQTSLQPPQPIGIIHHPQRHLPPGMMPPGMMPPGMVPPFGMMPPGMVPPPFAIPGMVPPPGLMIPTVPPGMISPQPPQPITTATASTAPIKIEEPQSKKIKIDDVLVAEQIWLQNNPNPVTLTVEMADKSNSYQIIVLPTDGISILKEKIKELNGMPTNKQKLQAPGISILKDTCSIAFYNLKPSTIVTCGQKERGGKKK</sequence>
<dbReference type="InterPro" id="IPR000061">
    <property type="entry name" value="Surp"/>
</dbReference>
<dbReference type="GO" id="GO:0045292">
    <property type="term" value="P:mRNA cis splicing, via spliceosome"/>
    <property type="evidence" value="ECO:0007669"/>
    <property type="project" value="InterPro"/>
</dbReference>
<keyword evidence="2" id="KW-0507">mRNA processing</keyword>
<dbReference type="GO" id="GO:0000381">
    <property type="term" value="P:regulation of alternative mRNA splicing, via spliceosome"/>
    <property type="evidence" value="ECO:0007669"/>
    <property type="project" value="TreeGrafter"/>
</dbReference>
<dbReference type="PANTHER" id="PTHR15316">
    <property type="entry name" value="SPLICEOSOME ASSOCIATED PROTEIN 114/SWAP SPLICING FACTOR-RELATED"/>
    <property type="match status" value="1"/>
</dbReference>
<feature type="domain" description="SURP motif" evidence="10">
    <location>
        <begin position="16"/>
        <end position="58"/>
    </location>
</feature>
<keyword evidence="5" id="KW-0508">mRNA splicing</keyword>
<reference evidence="11 12" key="1">
    <citation type="submission" date="2023-11" db="EMBL/GenBank/DDBJ databases">
        <title>Dfirmibasis_genome.</title>
        <authorList>
            <person name="Edelbroek B."/>
            <person name="Kjellin J."/>
            <person name="Jerlstrom-Hultqvist J."/>
            <person name="Soderbom F."/>
        </authorList>
    </citation>
    <scope>NUCLEOTIDE SEQUENCE [LARGE SCALE GENOMIC DNA]</scope>
    <source>
        <strain evidence="11 12">TNS-C-14</strain>
    </source>
</reference>
<dbReference type="Pfam" id="PF01805">
    <property type="entry name" value="Surp"/>
    <property type="match status" value="2"/>
</dbReference>
<evidence type="ECO:0000259" key="10">
    <source>
        <dbReference type="PROSITE" id="PS50128"/>
    </source>
</evidence>
<dbReference type="CDD" id="cd01800">
    <property type="entry name" value="Ubl_SF3a120"/>
    <property type="match status" value="1"/>
</dbReference>
<dbReference type="InterPro" id="IPR022030">
    <property type="entry name" value="SF3A1_dom"/>
</dbReference>
<dbReference type="FunFam" id="3.10.20.90:FF:000524">
    <property type="entry name" value="Probable splicing factor 3A subunit 1"/>
    <property type="match status" value="1"/>
</dbReference>
<feature type="region of interest" description="Disordered" evidence="8">
    <location>
        <begin position="435"/>
        <end position="458"/>
    </location>
</feature>
<dbReference type="EMBL" id="JAVFKY010000006">
    <property type="protein sequence ID" value="KAK5575023.1"/>
    <property type="molecule type" value="Genomic_DNA"/>
</dbReference>
<keyword evidence="12" id="KW-1185">Reference proteome</keyword>
<comment type="caution">
    <text evidence="11">The sequence shown here is derived from an EMBL/GenBank/DDBJ whole genome shotgun (WGS) entry which is preliminary data.</text>
</comment>
<dbReference type="GO" id="GO:0071013">
    <property type="term" value="C:catalytic step 2 spliceosome"/>
    <property type="evidence" value="ECO:0007669"/>
    <property type="project" value="TreeGrafter"/>
</dbReference>
<dbReference type="SUPFAM" id="SSF109905">
    <property type="entry name" value="Surp module (SWAP domain)"/>
    <property type="match status" value="2"/>
</dbReference>
<dbReference type="Gene3D" id="1.10.10.790">
    <property type="entry name" value="Surp module"/>
    <property type="match status" value="2"/>
</dbReference>
<dbReference type="Gene3D" id="3.10.20.90">
    <property type="entry name" value="Phosphatidylinositol 3-kinase Catalytic Subunit, Chain A, domain 1"/>
    <property type="match status" value="1"/>
</dbReference>
<dbReference type="InterPro" id="IPR029071">
    <property type="entry name" value="Ubiquitin-like_domsf"/>
</dbReference>
<dbReference type="GO" id="GO:0003723">
    <property type="term" value="F:RNA binding"/>
    <property type="evidence" value="ECO:0007669"/>
    <property type="project" value="InterPro"/>
</dbReference>
<name>A0AAN7TTI0_9MYCE</name>
<evidence type="ECO:0000256" key="1">
    <source>
        <dbReference type="ARBA" id="ARBA00004123"/>
    </source>
</evidence>
<evidence type="ECO:0000256" key="3">
    <source>
        <dbReference type="ARBA" id="ARBA00022728"/>
    </source>
</evidence>